<dbReference type="AlphaFoldDB" id="A0A0E9MWE7"/>
<evidence type="ECO:0000256" key="1">
    <source>
        <dbReference type="SAM" id="MobiDB-lite"/>
    </source>
</evidence>
<feature type="compositionally biased region" description="Polar residues" evidence="1">
    <location>
        <begin position="58"/>
        <end position="69"/>
    </location>
</feature>
<organism evidence="2 3">
    <name type="scientific">Flavihumibacter petaseus NBRC 106054</name>
    <dbReference type="NCBI Taxonomy" id="1220578"/>
    <lineage>
        <taxon>Bacteria</taxon>
        <taxon>Pseudomonadati</taxon>
        <taxon>Bacteroidota</taxon>
        <taxon>Chitinophagia</taxon>
        <taxon>Chitinophagales</taxon>
        <taxon>Chitinophagaceae</taxon>
        <taxon>Flavihumibacter</taxon>
    </lineage>
</organism>
<evidence type="ECO:0000313" key="2">
    <source>
        <dbReference type="EMBL" id="GAO42062.1"/>
    </source>
</evidence>
<accession>A0A0E9MWE7</accession>
<name>A0A0E9MWE7_9BACT</name>
<keyword evidence="3" id="KW-1185">Reference proteome</keyword>
<dbReference type="EMBL" id="BBWV01000001">
    <property type="protein sequence ID" value="GAO42062.1"/>
    <property type="molecule type" value="Genomic_DNA"/>
</dbReference>
<reference evidence="2 3" key="1">
    <citation type="submission" date="2015-04" db="EMBL/GenBank/DDBJ databases">
        <title>Whole genome shotgun sequence of Flavihumibacter petaseus NBRC 106054.</title>
        <authorList>
            <person name="Miyazawa S."/>
            <person name="Hosoyama A."/>
            <person name="Hashimoto M."/>
            <person name="Noguchi M."/>
            <person name="Tsuchikane K."/>
            <person name="Ohji S."/>
            <person name="Yamazoe A."/>
            <person name="Ichikawa N."/>
            <person name="Kimura A."/>
            <person name="Fujita N."/>
        </authorList>
    </citation>
    <scope>NUCLEOTIDE SEQUENCE [LARGE SCALE GENOMIC DNA]</scope>
    <source>
        <strain evidence="2 3">NBRC 106054</strain>
    </source>
</reference>
<dbReference type="STRING" id="1220578.FPE01S_01_10750"/>
<comment type="caution">
    <text evidence="2">The sequence shown here is derived from an EMBL/GenBank/DDBJ whole genome shotgun (WGS) entry which is preliminary data.</text>
</comment>
<protein>
    <submittedName>
        <fullName evidence="2">Uncharacterized protein</fullName>
    </submittedName>
</protein>
<evidence type="ECO:0000313" key="3">
    <source>
        <dbReference type="Proteomes" id="UP000033121"/>
    </source>
</evidence>
<dbReference type="Proteomes" id="UP000033121">
    <property type="component" value="Unassembled WGS sequence"/>
</dbReference>
<dbReference type="RefSeq" id="WP_046367825.1">
    <property type="nucleotide sequence ID" value="NZ_BBWV01000001.1"/>
</dbReference>
<gene>
    <name evidence="2" type="ORF">FPE01S_01_10750</name>
</gene>
<sequence length="78" mass="8711">MPEAISRKTAKPQRRDTKFLCGFAPLRLGVKKYTRVKAKRLQLKSNIKLETNLARETPSVNGQSAQISEFPNAGVIRG</sequence>
<proteinExistence type="predicted"/>
<feature type="region of interest" description="Disordered" evidence="1">
    <location>
        <begin position="56"/>
        <end position="78"/>
    </location>
</feature>